<dbReference type="AlphaFoldDB" id="A0A2T0A7G0"/>
<dbReference type="EMBL" id="LCTV02000007">
    <property type="protein sequence ID" value="PRQ73948.1"/>
    <property type="molecule type" value="Genomic_DNA"/>
</dbReference>
<dbReference type="Proteomes" id="UP000239560">
    <property type="component" value="Unassembled WGS sequence"/>
</dbReference>
<gene>
    <name evidence="1" type="ORF">AAT19DRAFT_15515</name>
</gene>
<organism evidence="1 2">
    <name type="scientific">Rhodotorula toruloides</name>
    <name type="common">Yeast</name>
    <name type="synonym">Rhodosporidium toruloides</name>
    <dbReference type="NCBI Taxonomy" id="5286"/>
    <lineage>
        <taxon>Eukaryota</taxon>
        <taxon>Fungi</taxon>
        <taxon>Dikarya</taxon>
        <taxon>Basidiomycota</taxon>
        <taxon>Pucciniomycotina</taxon>
        <taxon>Microbotryomycetes</taxon>
        <taxon>Sporidiobolales</taxon>
        <taxon>Sporidiobolaceae</taxon>
        <taxon>Rhodotorula</taxon>
    </lineage>
</organism>
<dbReference type="OrthoDB" id="2535979at2759"/>
<accession>A0A2T0A7G0</accession>
<proteinExistence type="predicted"/>
<name>A0A2T0A7G0_RHOTO</name>
<sequence length="144" mass="16116">MVLINCSETPDEHDELRRSGWRIVDFKGLFDVDLANSPSFGGSQGSAALTTSGRQSSGTNALISTRAERYRSFTKPGSKHVFDPSKRILQQDPEICVWHYVSPQGCKQSPCDRRHKYDLTSAGLQALREEVSTVRCKVRPFTLL</sequence>
<reference evidence="1 2" key="1">
    <citation type="journal article" date="2018" name="Elife">
        <title>Functional genomics of lipid metabolism in the oleaginous yeast Rhodosporidium toruloides.</title>
        <authorList>
            <person name="Coradetti S.T."/>
            <person name="Pinel D."/>
            <person name="Geiselman G."/>
            <person name="Ito M."/>
            <person name="Mondo S."/>
            <person name="Reilly M.C."/>
            <person name="Cheng Y.F."/>
            <person name="Bauer S."/>
            <person name="Grigoriev I."/>
            <person name="Gladden J.M."/>
            <person name="Simmons B.A."/>
            <person name="Brem R."/>
            <person name="Arkin A.P."/>
            <person name="Skerker J.M."/>
        </authorList>
    </citation>
    <scope>NUCLEOTIDE SEQUENCE [LARGE SCALE GENOMIC DNA]</scope>
    <source>
        <strain evidence="1 2">NBRC 0880</strain>
    </source>
</reference>
<evidence type="ECO:0000313" key="2">
    <source>
        <dbReference type="Proteomes" id="UP000239560"/>
    </source>
</evidence>
<comment type="caution">
    <text evidence="1">The sequence shown here is derived from an EMBL/GenBank/DDBJ whole genome shotgun (WGS) entry which is preliminary data.</text>
</comment>
<protein>
    <recommendedName>
        <fullName evidence="3">C3H1-type domain-containing protein</fullName>
    </recommendedName>
</protein>
<evidence type="ECO:0008006" key="3">
    <source>
        <dbReference type="Google" id="ProtNLM"/>
    </source>
</evidence>
<evidence type="ECO:0000313" key="1">
    <source>
        <dbReference type="EMBL" id="PRQ73948.1"/>
    </source>
</evidence>